<dbReference type="Proteomes" id="UP000799755">
    <property type="component" value="Unassembled WGS sequence"/>
</dbReference>
<dbReference type="EMBL" id="MU003492">
    <property type="protein sequence ID" value="KAF2477716.1"/>
    <property type="molecule type" value="Genomic_DNA"/>
</dbReference>
<proteinExistence type="predicted"/>
<reference evidence="1" key="1">
    <citation type="journal article" date="2020" name="Stud. Mycol.">
        <title>101 Dothideomycetes genomes: a test case for predicting lifestyles and emergence of pathogens.</title>
        <authorList>
            <person name="Haridas S."/>
            <person name="Albert R."/>
            <person name="Binder M."/>
            <person name="Bloem J."/>
            <person name="Labutti K."/>
            <person name="Salamov A."/>
            <person name="Andreopoulos B."/>
            <person name="Baker S."/>
            <person name="Barry K."/>
            <person name="Bills G."/>
            <person name="Bluhm B."/>
            <person name="Cannon C."/>
            <person name="Castanera R."/>
            <person name="Culley D."/>
            <person name="Daum C."/>
            <person name="Ezra D."/>
            <person name="Gonzalez J."/>
            <person name="Henrissat B."/>
            <person name="Kuo A."/>
            <person name="Liang C."/>
            <person name="Lipzen A."/>
            <person name="Lutzoni F."/>
            <person name="Magnuson J."/>
            <person name="Mondo S."/>
            <person name="Nolan M."/>
            <person name="Ohm R."/>
            <person name="Pangilinan J."/>
            <person name="Park H.-J."/>
            <person name="Ramirez L."/>
            <person name="Alfaro M."/>
            <person name="Sun H."/>
            <person name="Tritt A."/>
            <person name="Yoshinaga Y."/>
            <person name="Zwiers L.-H."/>
            <person name="Turgeon B."/>
            <person name="Goodwin S."/>
            <person name="Spatafora J."/>
            <person name="Crous P."/>
            <person name="Grigoriev I."/>
        </authorList>
    </citation>
    <scope>NUCLEOTIDE SEQUENCE</scope>
    <source>
        <strain evidence="1">ATCC 200398</strain>
    </source>
</reference>
<gene>
    <name evidence="1" type="ORF">BDR25DRAFT_206593</name>
</gene>
<comment type="caution">
    <text evidence="1">The sequence shown here is derived from an EMBL/GenBank/DDBJ whole genome shotgun (WGS) entry which is preliminary data.</text>
</comment>
<protein>
    <submittedName>
        <fullName evidence="1">Uncharacterized protein</fullName>
    </submittedName>
</protein>
<sequence>IQAHIMEDGTIQCAKGECRGLSFGRTADFRRHHNQQHARNRAEYWCTFDDCSRSYVPGGGKTRSFGTRKDKRDEHLRNVHGADTR</sequence>
<evidence type="ECO:0000313" key="1">
    <source>
        <dbReference type="EMBL" id="KAF2477716.1"/>
    </source>
</evidence>
<name>A0ACB6REZ6_9PLEO</name>
<organism evidence="1 2">
    <name type="scientific">Lindgomyces ingoldianus</name>
    <dbReference type="NCBI Taxonomy" id="673940"/>
    <lineage>
        <taxon>Eukaryota</taxon>
        <taxon>Fungi</taxon>
        <taxon>Dikarya</taxon>
        <taxon>Ascomycota</taxon>
        <taxon>Pezizomycotina</taxon>
        <taxon>Dothideomycetes</taxon>
        <taxon>Pleosporomycetidae</taxon>
        <taxon>Pleosporales</taxon>
        <taxon>Lindgomycetaceae</taxon>
        <taxon>Lindgomyces</taxon>
    </lineage>
</organism>
<evidence type="ECO:0000313" key="2">
    <source>
        <dbReference type="Proteomes" id="UP000799755"/>
    </source>
</evidence>
<feature type="non-terminal residue" evidence="1">
    <location>
        <position position="1"/>
    </location>
</feature>
<accession>A0ACB6REZ6</accession>
<keyword evidence="2" id="KW-1185">Reference proteome</keyword>